<protein>
    <submittedName>
        <fullName evidence="2">Uncharacterized protein</fullName>
    </submittedName>
</protein>
<dbReference type="Proteomes" id="UP000820669">
    <property type="component" value="Unassembled WGS sequence"/>
</dbReference>
<name>A0ABX1S6B4_9PSEU</name>
<gene>
    <name evidence="2" type="ORF">HF526_07180</name>
</gene>
<evidence type="ECO:0000313" key="2">
    <source>
        <dbReference type="EMBL" id="NMH97100.1"/>
    </source>
</evidence>
<keyword evidence="1" id="KW-1133">Transmembrane helix</keyword>
<accession>A0ABX1S6B4</accession>
<keyword evidence="1" id="KW-0472">Membrane</keyword>
<comment type="caution">
    <text evidence="2">The sequence shown here is derived from an EMBL/GenBank/DDBJ whole genome shotgun (WGS) entry which is preliminary data.</text>
</comment>
<keyword evidence="1" id="KW-0812">Transmembrane</keyword>
<sequence>MLLLLWSLVGPRRAPQNPGGARWYGRYFRRPPDPRIRANYQVIGGISDLLLLFALIAMVQVAPTAALVLAGLGAIAGGLAVARRAGYERHVGDVSPRPSDEEMDAALAGHLIEIQRRALTALGLAGDDIVPAGTFWDPVGVLQGMNWLSRRDNSPLIVYSPVVTTRSAIGLDGIWRFTAYEVTVLCPTRCHLAVFHCRQDVLTGKRSDEHTHEFFYRDLVSVQTAAVPGPDLVTDPVDHRPWGWLPLSKPGRRELQFAVPSSDRTVVAVGVTGPTSGAEIRASGIDAATEAVRTLLRATT</sequence>
<keyword evidence="3" id="KW-1185">Reference proteome</keyword>
<proteinExistence type="predicted"/>
<evidence type="ECO:0000313" key="3">
    <source>
        <dbReference type="Proteomes" id="UP000820669"/>
    </source>
</evidence>
<dbReference type="EMBL" id="JAAXLA010000009">
    <property type="protein sequence ID" value="NMH97100.1"/>
    <property type="molecule type" value="Genomic_DNA"/>
</dbReference>
<dbReference type="RefSeq" id="WP_169380485.1">
    <property type="nucleotide sequence ID" value="NZ_JAAXLA010000009.1"/>
</dbReference>
<feature type="transmembrane region" description="Helical" evidence="1">
    <location>
        <begin position="65"/>
        <end position="82"/>
    </location>
</feature>
<organism evidence="2 3">
    <name type="scientific">Pseudonocardia acidicola</name>
    <dbReference type="NCBI Taxonomy" id="2724939"/>
    <lineage>
        <taxon>Bacteria</taxon>
        <taxon>Bacillati</taxon>
        <taxon>Actinomycetota</taxon>
        <taxon>Actinomycetes</taxon>
        <taxon>Pseudonocardiales</taxon>
        <taxon>Pseudonocardiaceae</taxon>
        <taxon>Pseudonocardia</taxon>
    </lineage>
</organism>
<reference evidence="2 3" key="1">
    <citation type="submission" date="2020-04" db="EMBL/GenBank/DDBJ databases">
        <authorList>
            <person name="Klaysubun C."/>
            <person name="Duangmal K."/>
            <person name="Lipun K."/>
        </authorList>
    </citation>
    <scope>NUCLEOTIDE SEQUENCE [LARGE SCALE GENOMIC DNA]</scope>
    <source>
        <strain evidence="2 3">K10HN5</strain>
    </source>
</reference>
<evidence type="ECO:0000256" key="1">
    <source>
        <dbReference type="SAM" id="Phobius"/>
    </source>
</evidence>